<dbReference type="Proteomes" id="UP000246569">
    <property type="component" value="Unassembled WGS sequence"/>
</dbReference>
<keyword evidence="2" id="KW-1185">Reference proteome</keyword>
<reference evidence="1 2" key="1">
    <citation type="submission" date="2018-05" db="EMBL/GenBank/DDBJ databases">
        <title>Genomic Encyclopedia of Type Strains, Phase IV (KMG-IV): sequencing the most valuable type-strain genomes for metagenomic binning, comparative biology and taxonomic classification.</title>
        <authorList>
            <person name="Goeker M."/>
        </authorList>
    </citation>
    <scope>NUCLEOTIDE SEQUENCE [LARGE SCALE GENOMIC DNA]</scope>
    <source>
        <strain evidence="1 2">DSM 23606</strain>
    </source>
</reference>
<dbReference type="OrthoDB" id="5497963at2"/>
<dbReference type="InterPro" id="IPR039498">
    <property type="entry name" value="NTP_transf_5"/>
</dbReference>
<name>A0A317MRN3_9GAMM</name>
<dbReference type="GO" id="GO:0016740">
    <property type="term" value="F:transferase activity"/>
    <property type="evidence" value="ECO:0007669"/>
    <property type="project" value="UniProtKB-KW"/>
</dbReference>
<keyword evidence="1" id="KW-0808">Transferase</keyword>
<dbReference type="Pfam" id="PF14907">
    <property type="entry name" value="NTP_transf_5"/>
    <property type="match status" value="1"/>
</dbReference>
<organism evidence="1 2">
    <name type="scientific">Plasticicumulans acidivorans</name>
    <dbReference type="NCBI Taxonomy" id="886464"/>
    <lineage>
        <taxon>Bacteria</taxon>
        <taxon>Pseudomonadati</taxon>
        <taxon>Pseudomonadota</taxon>
        <taxon>Gammaproteobacteria</taxon>
        <taxon>Candidatus Competibacteraceae</taxon>
        <taxon>Plasticicumulans</taxon>
    </lineage>
</organism>
<proteinExistence type="predicted"/>
<gene>
    <name evidence="1" type="ORF">C7443_11261</name>
</gene>
<dbReference type="AlphaFoldDB" id="A0A317MRN3"/>
<evidence type="ECO:0000313" key="2">
    <source>
        <dbReference type="Proteomes" id="UP000246569"/>
    </source>
</evidence>
<evidence type="ECO:0000313" key="1">
    <source>
        <dbReference type="EMBL" id="PWV59063.1"/>
    </source>
</evidence>
<accession>A0A317MRN3</accession>
<protein>
    <submittedName>
        <fullName evidence="1">Putative nucleotidyltransferase-like protein</fullName>
    </submittedName>
</protein>
<sequence>MMLARHAAHAPSNVETLLGLFSAPATASELSAADWNVLLPVARRLGGLARLHACLEDAGQLASVPPRVVRHLYAARELTNARTRALRWELRCLTQAVAEPAPIALKGMAYQLLGLAAGRGRLSSDLDVLYPYSAMTAVETTLFASGWVHQALKPYDDRYYRQWMHELPAFVHPLRGMTVDVHHAILPRTARLHPDSARLIAAAHTLDTADGVRVLCPHDLLLHAAAHACYDGAFEHPLRDLLDIHQLCMELGDSAFWRELPARALELDLGRPLWYALSLARQALGTPVPDAVFTNLRPAAPSALSAWLLLRLVSSVLLERPGAHPARWCLFIRSHWLRMPPWMLLPHLVRKTWRRLRARSS</sequence>
<comment type="caution">
    <text evidence="1">The sequence shown here is derived from an EMBL/GenBank/DDBJ whole genome shotgun (WGS) entry which is preliminary data.</text>
</comment>
<dbReference type="EMBL" id="QGTJ01000012">
    <property type="protein sequence ID" value="PWV59063.1"/>
    <property type="molecule type" value="Genomic_DNA"/>
</dbReference>